<evidence type="ECO:0000256" key="1">
    <source>
        <dbReference type="ARBA" id="ARBA00016427"/>
    </source>
</evidence>
<dbReference type="AlphaFoldDB" id="A0A261Y4H0"/>
<evidence type="ECO:0000256" key="3">
    <source>
        <dbReference type="ARBA" id="ARBA00030932"/>
    </source>
</evidence>
<name>A0A261Y4H0_9FUNG</name>
<dbReference type="InterPro" id="IPR001313">
    <property type="entry name" value="Pumilio_RNA-bd_rpt"/>
</dbReference>
<dbReference type="InterPro" id="IPR016024">
    <property type="entry name" value="ARM-type_fold"/>
</dbReference>
<dbReference type="GO" id="GO:0005730">
    <property type="term" value="C:nucleolus"/>
    <property type="evidence" value="ECO:0007669"/>
    <property type="project" value="TreeGrafter"/>
</dbReference>
<feature type="compositionally biased region" description="Basic residues" evidence="6">
    <location>
        <begin position="751"/>
        <end position="762"/>
    </location>
</feature>
<evidence type="ECO:0000256" key="4">
    <source>
        <dbReference type="ARBA" id="ARBA00031929"/>
    </source>
</evidence>
<dbReference type="GO" id="GO:0030688">
    <property type="term" value="C:preribosome, small subunit precursor"/>
    <property type="evidence" value="ECO:0007669"/>
    <property type="project" value="TreeGrafter"/>
</dbReference>
<keyword evidence="8" id="KW-1185">Reference proteome</keyword>
<dbReference type="GO" id="GO:0030686">
    <property type="term" value="C:90S preribosome"/>
    <property type="evidence" value="ECO:0007669"/>
    <property type="project" value="TreeGrafter"/>
</dbReference>
<dbReference type="EMBL" id="MVBO01000014">
    <property type="protein sequence ID" value="OZJ05501.1"/>
    <property type="molecule type" value="Genomic_DNA"/>
</dbReference>
<dbReference type="Pfam" id="PF22493">
    <property type="entry name" value="PUF_NOP9"/>
    <property type="match status" value="1"/>
</dbReference>
<sequence length="768" mass="86705">MPRTKRRWKKEKTSKEEVKDEKYGNGTENGGHAELVDSSMPDGAGEALQDYNETSQDMIEYSHQEERPRNYDASQVFYGYLDTDLQSYFTTVESKIDASDWDSVEERNLFITNVLSEVEGKELILATDHKGSMVLEKLLPFVNDFALRVFFDRFNGQFSQLLRHRFASHVCQTVFSLAIPVLDKETKGQIAQKPTAGEDNAGEGDEGELLTMTELFVSMCNELQPQIATLLSDTFATHPIRILILILAGREVESNEGKSIRSKKSSKYRAKGELSTVPVQVKQLYAPPAAFKQILDSFIRQLADGMSETEVRTLSVHASANPVLQLLLEIADVAGGEQVKLDFLDRILWDLATADPNTVDADRDAWFDTLLRHNVGSHLLETILHVAPNPLYTTMYQKYFRNKLLKLCAHPTANFVVQKLVANVRTPQQCELIIEELGPGVGDFIKYKKAGVIRSMVDACLKVKHSEADVMKYLMAGFGVSTNEQRQQLFHCLSRMQSFAEWDQLSAEEKLDMRKLHLQGALVIEAILSLPADHNTPLVSSFLAQRDEMTAPFYYHPIGSRIIESFILSPNVTYKAKKRLFKDLSGQYHTLAMDKFGSRIVEKCYRAADIDTKQRIAAELVLNERELTSHVFGSHVMRNCHIQLFKQKRAEWEEKERGVERRKAMFAEILEDVVPGQTQDQQASAAALGLQPKASEEVSKKPMDDIDKLFSKKRKHAQTIEPVAPVDVKAPVSAETPEDLVGVLDAIDSTKRKKKKAKKEGKTRKFEA</sequence>
<accession>A0A261Y4H0</accession>
<feature type="compositionally biased region" description="Basic residues" evidence="6">
    <location>
        <begin position="1"/>
        <end position="10"/>
    </location>
</feature>
<feature type="region of interest" description="Disordered" evidence="6">
    <location>
        <begin position="678"/>
        <end position="701"/>
    </location>
</feature>
<dbReference type="GO" id="GO:0003723">
    <property type="term" value="F:RNA binding"/>
    <property type="evidence" value="ECO:0007669"/>
    <property type="project" value="InterPro"/>
</dbReference>
<dbReference type="PANTHER" id="PTHR13102:SF0">
    <property type="entry name" value="NUCLEOLAR PROTEIN 9"/>
    <property type="match status" value="1"/>
</dbReference>
<dbReference type="PROSITE" id="PS50302">
    <property type="entry name" value="PUM"/>
    <property type="match status" value="2"/>
</dbReference>
<dbReference type="OrthoDB" id="392571at2759"/>
<evidence type="ECO:0000256" key="5">
    <source>
        <dbReference type="PROSITE-ProRule" id="PRU00317"/>
    </source>
</evidence>
<evidence type="ECO:0000256" key="6">
    <source>
        <dbReference type="SAM" id="MobiDB-lite"/>
    </source>
</evidence>
<dbReference type="SUPFAM" id="SSF48371">
    <property type="entry name" value="ARM repeat"/>
    <property type="match status" value="2"/>
</dbReference>
<feature type="region of interest" description="Disordered" evidence="6">
    <location>
        <begin position="1"/>
        <end position="47"/>
    </location>
</feature>
<evidence type="ECO:0000313" key="7">
    <source>
        <dbReference type="EMBL" id="OZJ05501.1"/>
    </source>
</evidence>
<feature type="region of interest" description="Disordered" evidence="6">
    <location>
        <begin position="746"/>
        <end position="768"/>
    </location>
</feature>
<keyword evidence="2" id="KW-0677">Repeat</keyword>
<dbReference type="GO" id="GO:0000472">
    <property type="term" value="P:endonucleolytic cleavage to generate mature 5'-end of SSU-rRNA from (SSU-rRNA, 5.8S rRNA, LSU-rRNA)"/>
    <property type="evidence" value="ECO:0007669"/>
    <property type="project" value="TreeGrafter"/>
</dbReference>
<proteinExistence type="predicted"/>
<dbReference type="GO" id="GO:0000447">
    <property type="term" value="P:endonucleolytic cleavage in ITS1 to separate SSU-rRNA from 5.8S rRNA and LSU-rRNA from tricistronic rRNA transcript (SSU-rRNA, 5.8S rRNA, LSU-rRNA)"/>
    <property type="evidence" value="ECO:0007669"/>
    <property type="project" value="TreeGrafter"/>
</dbReference>
<dbReference type="Gene3D" id="1.25.10.10">
    <property type="entry name" value="Leucine-rich Repeat Variant"/>
    <property type="match status" value="2"/>
</dbReference>
<dbReference type="Proteomes" id="UP000242875">
    <property type="component" value="Unassembled WGS sequence"/>
</dbReference>
<comment type="caution">
    <text evidence="7">The sequence shown here is derived from an EMBL/GenBank/DDBJ whole genome shotgun (WGS) entry which is preliminary data.</text>
</comment>
<feature type="repeat" description="Pumilio" evidence="5">
    <location>
        <begin position="583"/>
        <end position="618"/>
    </location>
</feature>
<evidence type="ECO:0000256" key="2">
    <source>
        <dbReference type="ARBA" id="ARBA00022737"/>
    </source>
</evidence>
<protein>
    <recommendedName>
        <fullName evidence="1">Nucleolar protein 9</fullName>
    </recommendedName>
    <alternativeName>
        <fullName evidence="3 4">Pumilio domain-containing protein NOP9</fullName>
    </alternativeName>
</protein>
<dbReference type="GO" id="GO:0000056">
    <property type="term" value="P:ribosomal small subunit export from nucleus"/>
    <property type="evidence" value="ECO:0007669"/>
    <property type="project" value="TreeGrafter"/>
</dbReference>
<dbReference type="SMART" id="SM00025">
    <property type="entry name" value="Pumilio"/>
    <property type="match status" value="6"/>
</dbReference>
<feature type="repeat" description="Pumilio" evidence="5">
    <location>
        <begin position="399"/>
        <end position="435"/>
    </location>
</feature>
<feature type="compositionally biased region" description="Basic and acidic residues" evidence="6">
    <location>
        <begin position="11"/>
        <end position="23"/>
    </location>
</feature>
<dbReference type="GO" id="GO:0000480">
    <property type="term" value="P:endonucleolytic cleavage in 5'-ETS of tricistronic rRNA transcript (SSU-rRNA, 5.8S rRNA, LSU-rRNA)"/>
    <property type="evidence" value="ECO:0007669"/>
    <property type="project" value="TreeGrafter"/>
</dbReference>
<organism evidence="7 8">
    <name type="scientific">Bifiguratus adelaidae</name>
    <dbReference type="NCBI Taxonomy" id="1938954"/>
    <lineage>
        <taxon>Eukaryota</taxon>
        <taxon>Fungi</taxon>
        <taxon>Fungi incertae sedis</taxon>
        <taxon>Mucoromycota</taxon>
        <taxon>Mucoromycotina</taxon>
        <taxon>Endogonomycetes</taxon>
        <taxon>Endogonales</taxon>
        <taxon>Endogonales incertae sedis</taxon>
        <taxon>Bifiguratus</taxon>
    </lineage>
</organism>
<gene>
    <name evidence="7" type="ORF">BZG36_01891</name>
</gene>
<reference evidence="7 8" key="1">
    <citation type="journal article" date="2017" name="Mycologia">
        <title>Bifiguratus adelaidae, gen. et sp. nov., a new member of Mucoromycotina in endophytic and soil-dwelling habitats.</title>
        <authorList>
            <person name="Torres-Cruz T.J."/>
            <person name="Billingsley Tobias T.L."/>
            <person name="Almatruk M."/>
            <person name="Hesse C."/>
            <person name="Kuske C.R."/>
            <person name="Desiro A."/>
            <person name="Benucci G.M."/>
            <person name="Bonito G."/>
            <person name="Stajich J.E."/>
            <person name="Dunlap C."/>
            <person name="Arnold A.E."/>
            <person name="Porras-Alfaro A."/>
        </authorList>
    </citation>
    <scope>NUCLEOTIDE SEQUENCE [LARGE SCALE GENOMIC DNA]</scope>
    <source>
        <strain evidence="7 8">AZ0501</strain>
    </source>
</reference>
<dbReference type="InterPro" id="IPR040000">
    <property type="entry name" value="NOP9"/>
</dbReference>
<evidence type="ECO:0000313" key="8">
    <source>
        <dbReference type="Proteomes" id="UP000242875"/>
    </source>
</evidence>
<dbReference type="PANTHER" id="PTHR13102">
    <property type="entry name" value="NUCLEOLAR PROTEIN 9"/>
    <property type="match status" value="1"/>
</dbReference>
<dbReference type="InterPro" id="IPR011989">
    <property type="entry name" value="ARM-like"/>
</dbReference>